<comment type="caution">
    <text evidence="1">The sequence shown here is derived from an EMBL/GenBank/DDBJ whole genome shotgun (WGS) entry which is preliminary data.</text>
</comment>
<gene>
    <name evidence="1" type="ORF">J2Y00_002516</name>
</gene>
<evidence type="ECO:0000313" key="1">
    <source>
        <dbReference type="EMBL" id="MDR6218919.1"/>
    </source>
</evidence>
<dbReference type="AlphaFoldDB" id="A0AAE3XE97"/>
<dbReference type="Proteomes" id="UP001185331">
    <property type="component" value="Unassembled WGS sequence"/>
</dbReference>
<protein>
    <submittedName>
        <fullName evidence="1">Uncharacterized protein</fullName>
    </submittedName>
</protein>
<dbReference type="RefSeq" id="WP_309853740.1">
    <property type="nucleotide sequence ID" value="NZ_JAVDQJ010000004.1"/>
</dbReference>
<organism evidence="1 2">
    <name type="scientific">Deinococcus soli</name>
    <name type="common">ex Cha et al. 2016</name>
    <dbReference type="NCBI Taxonomy" id="1309411"/>
    <lineage>
        <taxon>Bacteria</taxon>
        <taxon>Thermotogati</taxon>
        <taxon>Deinococcota</taxon>
        <taxon>Deinococci</taxon>
        <taxon>Deinococcales</taxon>
        <taxon>Deinococcaceae</taxon>
        <taxon>Deinococcus</taxon>
    </lineage>
</organism>
<reference evidence="1" key="1">
    <citation type="submission" date="2023-07" db="EMBL/GenBank/DDBJ databases">
        <title>Sorghum-associated microbial communities from plants grown in Nebraska, USA.</title>
        <authorList>
            <person name="Schachtman D."/>
        </authorList>
    </citation>
    <scope>NUCLEOTIDE SEQUENCE</scope>
    <source>
        <strain evidence="1">BE330</strain>
    </source>
</reference>
<name>A0AAE3XE97_9DEIO</name>
<sequence length="106" mass="11931">MPRAERNAEILQALTDVLAEHPDLRFGQALLCLGIIEPARDDRGEPLRTPGQRLLMRDPFHEEPGETVLRMRATLARAQEQQAARRSTDPDVQAALHRAMHGVQHP</sequence>
<accession>A0AAE3XE97</accession>
<evidence type="ECO:0000313" key="2">
    <source>
        <dbReference type="Proteomes" id="UP001185331"/>
    </source>
</evidence>
<proteinExistence type="predicted"/>
<dbReference type="EMBL" id="JAVDQK010000005">
    <property type="protein sequence ID" value="MDR6218919.1"/>
    <property type="molecule type" value="Genomic_DNA"/>
</dbReference>